<sequence length="96" mass="11076">MDSIAMIILVSFIFFIFYVTKYFFTSELLQKRIVGSKIRLVFGIFMTLYGINQLFVKVELVTVMVGVLFGLFGIANTYRGFQQLKHYKAIEAKQTA</sequence>
<organism evidence="2 3">
    <name type="scientific">Gottfriedia endophytica</name>
    <dbReference type="NCBI Taxonomy" id="2820819"/>
    <lineage>
        <taxon>Bacteria</taxon>
        <taxon>Bacillati</taxon>
        <taxon>Bacillota</taxon>
        <taxon>Bacilli</taxon>
        <taxon>Bacillales</taxon>
        <taxon>Bacillaceae</taxon>
        <taxon>Gottfriedia</taxon>
    </lineage>
</organism>
<evidence type="ECO:0000256" key="1">
    <source>
        <dbReference type="SAM" id="Phobius"/>
    </source>
</evidence>
<feature type="transmembrane region" description="Helical" evidence="1">
    <location>
        <begin position="36"/>
        <end position="55"/>
    </location>
</feature>
<dbReference type="EMBL" id="JAGIYQ010000001">
    <property type="protein sequence ID" value="MBP0724055.1"/>
    <property type="molecule type" value="Genomic_DNA"/>
</dbReference>
<evidence type="ECO:0008006" key="4">
    <source>
        <dbReference type="Google" id="ProtNLM"/>
    </source>
</evidence>
<dbReference type="InterPro" id="IPR025618">
    <property type="entry name" value="YtpI"/>
</dbReference>
<evidence type="ECO:0000313" key="2">
    <source>
        <dbReference type="EMBL" id="MBP0724055.1"/>
    </source>
</evidence>
<proteinExistence type="predicted"/>
<keyword evidence="1" id="KW-1133">Transmembrane helix</keyword>
<protein>
    <recommendedName>
        <fullName evidence="4">YtpI-like protein</fullName>
    </recommendedName>
</protein>
<gene>
    <name evidence="2" type="ORF">J5Y03_02510</name>
</gene>
<dbReference type="Pfam" id="PF14007">
    <property type="entry name" value="YtpI"/>
    <property type="match status" value="1"/>
</dbReference>
<reference evidence="2" key="1">
    <citation type="submission" date="2021-04" db="EMBL/GenBank/DDBJ databases">
        <title>Genome seq and assembly of Bacillus sp.</title>
        <authorList>
            <person name="Chhetri G."/>
        </authorList>
    </citation>
    <scope>NUCLEOTIDE SEQUENCE</scope>
    <source>
        <strain evidence="2">RG28</strain>
    </source>
</reference>
<dbReference type="RefSeq" id="WP_209402106.1">
    <property type="nucleotide sequence ID" value="NZ_JAGIYQ010000001.1"/>
</dbReference>
<evidence type="ECO:0000313" key="3">
    <source>
        <dbReference type="Proteomes" id="UP000682134"/>
    </source>
</evidence>
<dbReference type="Proteomes" id="UP000682134">
    <property type="component" value="Unassembled WGS sequence"/>
</dbReference>
<name>A0A940SHL0_9BACI</name>
<keyword evidence="1" id="KW-0472">Membrane</keyword>
<feature type="transmembrane region" description="Helical" evidence="1">
    <location>
        <begin position="61"/>
        <end position="78"/>
    </location>
</feature>
<keyword evidence="3" id="KW-1185">Reference proteome</keyword>
<keyword evidence="1" id="KW-0812">Transmembrane</keyword>
<feature type="transmembrane region" description="Helical" evidence="1">
    <location>
        <begin position="6"/>
        <end position="24"/>
    </location>
</feature>
<comment type="caution">
    <text evidence="2">The sequence shown here is derived from an EMBL/GenBank/DDBJ whole genome shotgun (WGS) entry which is preliminary data.</text>
</comment>
<dbReference type="AlphaFoldDB" id="A0A940SHL0"/>
<accession>A0A940SHL0</accession>